<evidence type="ECO:0000313" key="2">
    <source>
        <dbReference type="Proteomes" id="UP000427769"/>
    </source>
</evidence>
<dbReference type="KEGG" id="dwd:DSCW_04920"/>
<organism evidence="1 2">
    <name type="scientific">Desulfosarcina widdelii</name>
    <dbReference type="NCBI Taxonomy" id="947919"/>
    <lineage>
        <taxon>Bacteria</taxon>
        <taxon>Pseudomonadati</taxon>
        <taxon>Thermodesulfobacteriota</taxon>
        <taxon>Desulfobacteria</taxon>
        <taxon>Desulfobacterales</taxon>
        <taxon>Desulfosarcinaceae</taxon>
        <taxon>Desulfosarcina</taxon>
    </lineage>
</organism>
<accession>A0A5K7YXF0</accession>
<dbReference type="Proteomes" id="UP000427769">
    <property type="component" value="Chromosome"/>
</dbReference>
<keyword evidence="2" id="KW-1185">Reference proteome</keyword>
<evidence type="ECO:0000313" key="1">
    <source>
        <dbReference type="EMBL" id="BBO73075.1"/>
    </source>
</evidence>
<dbReference type="EMBL" id="AP021875">
    <property type="protein sequence ID" value="BBO73075.1"/>
    <property type="molecule type" value="Genomic_DNA"/>
</dbReference>
<dbReference type="AlphaFoldDB" id="A0A5K7YXF0"/>
<sequence>MALNFYWLKLGAHELMFDRTQLEYDEYGKVRKGRWGLDESEKWRTLNGIRNRIVNVTRYGELLEDEYVSNLNRKLPGFSRNSQSTFLSSAFSWNRYGMCAFDCGPVLWSKKGFVNFSKVKERMNQIGWPYYGCPSQVLRPLYTIALNYRRPPIRRRGDPDEGYSLKSLRSRACRIYEIIDNTLETIDKERRLIKTY</sequence>
<gene>
    <name evidence="1" type="ORF">DSCW_04920</name>
</gene>
<proteinExistence type="predicted"/>
<name>A0A5K7YXF0_9BACT</name>
<reference evidence="1 2" key="1">
    <citation type="submission" date="2019-11" db="EMBL/GenBank/DDBJ databases">
        <title>Comparative genomics of hydrocarbon-degrading Desulfosarcina strains.</title>
        <authorList>
            <person name="Watanabe M."/>
            <person name="Kojima H."/>
            <person name="Fukui M."/>
        </authorList>
    </citation>
    <scope>NUCLEOTIDE SEQUENCE [LARGE SCALE GENOMIC DNA]</scope>
    <source>
        <strain evidence="1 2">PP31</strain>
    </source>
</reference>
<protein>
    <submittedName>
        <fullName evidence="1">Uncharacterized protein</fullName>
    </submittedName>
</protein>